<protein>
    <recommendedName>
        <fullName evidence="1">SnoaL-like domain-containing protein</fullName>
    </recommendedName>
</protein>
<dbReference type="InterPro" id="IPR032710">
    <property type="entry name" value="NTF2-like_dom_sf"/>
</dbReference>
<gene>
    <name evidence="2" type="ORF">CYFUS_000030</name>
</gene>
<evidence type="ECO:0000313" key="2">
    <source>
        <dbReference type="EMBL" id="ATB34623.1"/>
    </source>
</evidence>
<dbReference type="EMBL" id="CP022098">
    <property type="protein sequence ID" value="ATB34623.1"/>
    <property type="molecule type" value="Genomic_DNA"/>
</dbReference>
<dbReference type="Pfam" id="PF12680">
    <property type="entry name" value="SnoaL_2"/>
    <property type="match status" value="1"/>
</dbReference>
<proteinExistence type="predicted"/>
<dbReference type="InterPro" id="IPR037401">
    <property type="entry name" value="SnoaL-like"/>
</dbReference>
<evidence type="ECO:0000313" key="3">
    <source>
        <dbReference type="Proteomes" id="UP000217257"/>
    </source>
</evidence>
<dbReference type="AlphaFoldDB" id="A0A250ITM9"/>
<dbReference type="RefSeq" id="WP_095983347.1">
    <property type="nucleotide sequence ID" value="NZ_CP022098.1"/>
</dbReference>
<reference evidence="2 3" key="1">
    <citation type="submission" date="2017-06" db="EMBL/GenBank/DDBJ databases">
        <title>Sequencing and comparative analysis of myxobacterial genomes.</title>
        <authorList>
            <person name="Rupp O."/>
            <person name="Goesmann A."/>
            <person name="Sogaard-Andersen L."/>
        </authorList>
    </citation>
    <scope>NUCLEOTIDE SEQUENCE [LARGE SCALE GENOMIC DNA]</scope>
    <source>
        <strain evidence="2 3">DSM 52655</strain>
    </source>
</reference>
<dbReference type="Proteomes" id="UP000217257">
    <property type="component" value="Chromosome"/>
</dbReference>
<feature type="domain" description="SnoaL-like" evidence="1">
    <location>
        <begin position="3"/>
        <end position="98"/>
    </location>
</feature>
<sequence>MLEFRAAVEAGDFTALGDLLADDVVFRSPVAFRPYQGRAVVAAILRGVGRVFTDFRYVRELADADGRGSALVFETVVNGVSVHGLDLIRLDDAGRISELTVMVRPLSAANALAQAMAAEFPRIQAEAAAAGETR</sequence>
<organism evidence="2 3">
    <name type="scientific">Cystobacter fuscus</name>
    <dbReference type="NCBI Taxonomy" id="43"/>
    <lineage>
        <taxon>Bacteria</taxon>
        <taxon>Pseudomonadati</taxon>
        <taxon>Myxococcota</taxon>
        <taxon>Myxococcia</taxon>
        <taxon>Myxococcales</taxon>
        <taxon>Cystobacterineae</taxon>
        <taxon>Archangiaceae</taxon>
        <taxon>Cystobacter</taxon>
    </lineage>
</organism>
<dbReference type="Gene3D" id="3.10.450.50">
    <property type="match status" value="1"/>
</dbReference>
<name>A0A250ITM9_9BACT</name>
<accession>A0A250ITM9</accession>
<dbReference type="KEGG" id="cfus:CYFUS_000030"/>
<dbReference type="SUPFAM" id="SSF54427">
    <property type="entry name" value="NTF2-like"/>
    <property type="match status" value="1"/>
</dbReference>
<evidence type="ECO:0000259" key="1">
    <source>
        <dbReference type="Pfam" id="PF12680"/>
    </source>
</evidence>